<keyword evidence="9" id="KW-0804">Transcription</keyword>
<dbReference type="GO" id="GO:0001228">
    <property type="term" value="F:DNA-binding transcription activator activity, RNA polymerase II-specific"/>
    <property type="evidence" value="ECO:0007669"/>
    <property type="project" value="TreeGrafter"/>
</dbReference>
<evidence type="ECO:0000256" key="5">
    <source>
        <dbReference type="ARBA" id="ARBA00022771"/>
    </source>
</evidence>
<keyword evidence="8" id="KW-0238">DNA-binding</keyword>
<evidence type="ECO:0000256" key="2">
    <source>
        <dbReference type="ARBA" id="ARBA00006991"/>
    </source>
</evidence>
<dbReference type="SMART" id="SM00355">
    <property type="entry name" value="ZnF_C2H2"/>
    <property type="match status" value="10"/>
</dbReference>
<organism evidence="13">
    <name type="scientific">Timema tahoe</name>
    <dbReference type="NCBI Taxonomy" id="61484"/>
    <lineage>
        <taxon>Eukaryota</taxon>
        <taxon>Metazoa</taxon>
        <taxon>Ecdysozoa</taxon>
        <taxon>Arthropoda</taxon>
        <taxon>Hexapoda</taxon>
        <taxon>Insecta</taxon>
        <taxon>Pterygota</taxon>
        <taxon>Neoptera</taxon>
        <taxon>Polyneoptera</taxon>
        <taxon>Phasmatodea</taxon>
        <taxon>Timematodea</taxon>
        <taxon>Timematoidea</taxon>
        <taxon>Timematidae</taxon>
        <taxon>Timema</taxon>
    </lineage>
</organism>
<evidence type="ECO:0000313" key="13">
    <source>
        <dbReference type="EMBL" id="CAD7456094.1"/>
    </source>
</evidence>
<dbReference type="AlphaFoldDB" id="A0A7R9ICE0"/>
<dbReference type="SUPFAM" id="SSF57667">
    <property type="entry name" value="beta-beta-alpha zinc fingers"/>
    <property type="match status" value="4"/>
</dbReference>
<accession>A0A7R9ICE0</accession>
<dbReference type="FunFam" id="3.30.160.60:FF:000446">
    <property type="entry name" value="Zinc finger protein"/>
    <property type="match status" value="1"/>
</dbReference>
<protein>
    <recommendedName>
        <fullName evidence="12">C2H2-type domain-containing protein</fullName>
    </recommendedName>
</protein>
<evidence type="ECO:0000256" key="1">
    <source>
        <dbReference type="ARBA" id="ARBA00004123"/>
    </source>
</evidence>
<comment type="similarity">
    <text evidence="2">Belongs to the krueppel C2H2-type zinc-finger protein family.</text>
</comment>
<dbReference type="PANTHER" id="PTHR24393">
    <property type="entry name" value="ZINC FINGER PROTEIN"/>
    <property type="match status" value="1"/>
</dbReference>
<evidence type="ECO:0000256" key="3">
    <source>
        <dbReference type="ARBA" id="ARBA00022723"/>
    </source>
</evidence>
<dbReference type="Pfam" id="PF00096">
    <property type="entry name" value="zf-C2H2"/>
    <property type="match status" value="1"/>
</dbReference>
<evidence type="ECO:0000256" key="8">
    <source>
        <dbReference type="ARBA" id="ARBA00023125"/>
    </source>
</evidence>
<name>A0A7R9ICE0_9NEOP</name>
<dbReference type="PANTHER" id="PTHR24393:SF15">
    <property type="entry name" value="IP01243P-RELATED"/>
    <property type="match status" value="1"/>
</dbReference>
<feature type="domain" description="C2H2-type" evidence="12">
    <location>
        <begin position="273"/>
        <end position="300"/>
    </location>
</feature>
<dbReference type="PROSITE" id="PS50157">
    <property type="entry name" value="ZINC_FINGER_C2H2_2"/>
    <property type="match status" value="7"/>
</dbReference>
<feature type="domain" description="C2H2-type" evidence="12">
    <location>
        <begin position="301"/>
        <end position="328"/>
    </location>
</feature>
<evidence type="ECO:0000256" key="11">
    <source>
        <dbReference type="PROSITE-ProRule" id="PRU00042"/>
    </source>
</evidence>
<feature type="domain" description="C2H2-type" evidence="12">
    <location>
        <begin position="245"/>
        <end position="272"/>
    </location>
</feature>
<dbReference type="EMBL" id="OE001139">
    <property type="protein sequence ID" value="CAD7456094.1"/>
    <property type="molecule type" value="Genomic_DNA"/>
</dbReference>
<dbReference type="InterPro" id="IPR036236">
    <property type="entry name" value="Znf_C2H2_sf"/>
</dbReference>
<dbReference type="GO" id="GO:0008270">
    <property type="term" value="F:zinc ion binding"/>
    <property type="evidence" value="ECO:0007669"/>
    <property type="project" value="UniProtKB-KW"/>
</dbReference>
<dbReference type="GO" id="GO:0005634">
    <property type="term" value="C:nucleus"/>
    <property type="evidence" value="ECO:0007669"/>
    <property type="project" value="UniProtKB-SubCell"/>
</dbReference>
<dbReference type="Gene3D" id="3.30.160.60">
    <property type="entry name" value="Classic Zinc Finger"/>
    <property type="match status" value="4"/>
</dbReference>
<feature type="domain" description="C2H2-type" evidence="12">
    <location>
        <begin position="329"/>
        <end position="356"/>
    </location>
</feature>
<reference evidence="13" key="1">
    <citation type="submission" date="2020-11" db="EMBL/GenBank/DDBJ databases">
        <authorList>
            <person name="Tran Van P."/>
        </authorList>
    </citation>
    <scope>NUCLEOTIDE SEQUENCE</scope>
</reference>
<dbReference type="GO" id="GO:0000978">
    <property type="term" value="F:RNA polymerase II cis-regulatory region sequence-specific DNA binding"/>
    <property type="evidence" value="ECO:0007669"/>
    <property type="project" value="TreeGrafter"/>
</dbReference>
<keyword evidence="6" id="KW-0862">Zinc</keyword>
<keyword evidence="7" id="KW-0805">Transcription regulation</keyword>
<keyword evidence="3" id="KW-0479">Metal-binding</keyword>
<proteinExistence type="inferred from homology"/>
<dbReference type="InterPro" id="IPR013087">
    <property type="entry name" value="Znf_C2H2_type"/>
</dbReference>
<evidence type="ECO:0000256" key="6">
    <source>
        <dbReference type="ARBA" id="ARBA00022833"/>
    </source>
</evidence>
<keyword evidence="5 11" id="KW-0863">Zinc-finger</keyword>
<keyword evidence="4" id="KW-0677">Repeat</keyword>
<comment type="subcellular location">
    <subcellularLocation>
        <location evidence="1">Nucleus</location>
    </subcellularLocation>
</comment>
<evidence type="ECO:0000256" key="4">
    <source>
        <dbReference type="ARBA" id="ARBA00022737"/>
    </source>
</evidence>
<dbReference type="PROSITE" id="PS00028">
    <property type="entry name" value="ZINC_FINGER_C2H2_1"/>
    <property type="match status" value="8"/>
</dbReference>
<keyword evidence="10" id="KW-0539">Nucleus</keyword>
<sequence length="504" mass="57401">MAREIFSLLSVVGEAASPVLLGPWRHQHRVFTRECEITLQQRTSPTLDPVFLPPPTSCVYKGVRAYPPTACVPHSRPGEIEDSNKLLVENDLACDQTTESRGNCESCEYICKSEKRLERHQFGHTKSQTKSHPCTLCDESFILKAGLLCHLKTHNCDFSEKCYECDKTFSSVCDDENHTTTHHGEHATYVKCHVCCLTFRHQYFKQHAKTHKMNKYQCEICGVCLSLLSSLKVHKHAYHFKSKNFCCDQCGKTYLTNYRLTKHMSTHTGIKNYLCDVCGINFSILSNFQRHMLIHDNLRPFKCPICPYTCRQKVCLIAHMLCHSVLRPFKCSLCPYSCKQRSYLSNHMKCHTYNGKPFICGECEFSSHHKEVVLLHHLKIHNGVKSYADQTLENTYYTTEIKDLGGEEGEELWDSGKNASNQVATFQQPKLYPKAQHHNAQSCVYLILASDDDTPNMHKVPPERSNMRASSIAGAWPLQSITRSTPQLLSACFLAFSSLGEIIS</sequence>
<feature type="domain" description="C2H2-type" evidence="12">
    <location>
        <begin position="160"/>
        <end position="187"/>
    </location>
</feature>
<feature type="domain" description="C2H2-type" evidence="12">
    <location>
        <begin position="132"/>
        <end position="159"/>
    </location>
</feature>
<evidence type="ECO:0000259" key="12">
    <source>
        <dbReference type="PROSITE" id="PS50157"/>
    </source>
</evidence>
<gene>
    <name evidence="13" type="ORF">TTEB3V08_LOCUS4133</name>
</gene>
<evidence type="ECO:0000256" key="10">
    <source>
        <dbReference type="ARBA" id="ARBA00023242"/>
    </source>
</evidence>
<evidence type="ECO:0000256" key="9">
    <source>
        <dbReference type="ARBA" id="ARBA00023163"/>
    </source>
</evidence>
<evidence type="ECO:0000256" key="7">
    <source>
        <dbReference type="ARBA" id="ARBA00023015"/>
    </source>
</evidence>
<feature type="domain" description="C2H2-type" evidence="12">
    <location>
        <begin position="216"/>
        <end position="244"/>
    </location>
</feature>